<feature type="compositionally biased region" description="Low complexity" evidence="1">
    <location>
        <begin position="264"/>
        <end position="277"/>
    </location>
</feature>
<evidence type="ECO:0000313" key="3">
    <source>
        <dbReference type="Proteomes" id="UP001301958"/>
    </source>
</evidence>
<feature type="region of interest" description="Disordered" evidence="1">
    <location>
        <begin position="1"/>
        <end position="92"/>
    </location>
</feature>
<keyword evidence="3" id="KW-1185">Reference proteome</keyword>
<reference evidence="2" key="2">
    <citation type="submission" date="2023-05" db="EMBL/GenBank/DDBJ databases">
        <authorList>
            <consortium name="Lawrence Berkeley National Laboratory"/>
            <person name="Steindorff A."/>
            <person name="Hensen N."/>
            <person name="Bonometti L."/>
            <person name="Westerberg I."/>
            <person name="Brannstrom I.O."/>
            <person name="Guillou S."/>
            <person name="Cros-Aarteil S."/>
            <person name="Calhoun S."/>
            <person name="Haridas S."/>
            <person name="Kuo A."/>
            <person name="Mondo S."/>
            <person name="Pangilinan J."/>
            <person name="Riley R."/>
            <person name="Labutti K."/>
            <person name="Andreopoulos B."/>
            <person name="Lipzen A."/>
            <person name="Chen C."/>
            <person name="Yanf M."/>
            <person name="Daum C."/>
            <person name="Ng V."/>
            <person name="Clum A."/>
            <person name="Ohm R."/>
            <person name="Martin F."/>
            <person name="Silar P."/>
            <person name="Natvig D."/>
            <person name="Lalanne C."/>
            <person name="Gautier V."/>
            <person name="Ament-Velasquez S.L."/>
            <person name="Kruys A."/>
            <person name="Hutchinson M.I."/>
            <person name="Powell A.J."/>
            <person name="Barry K."/>
            <person name="Miller A.N."/>
            <person name="Grigoriev I.V."/>
            <person name="Debuchy R."/>
            <person name="Gladieux P."/>
            <person name="Thoren M.H."/>
            <person name="Johannesson H."/>
        </authorList>
    </citation>
    <scope>NUCLEOTIDE SEQUENCE</scope>
    <source>
        <strain evidence="2">CBS 990.96</strain>
    </source>
</reference>
<reference evidence="2" key="1">
    <citation type="journal article" date="2023" name="Mol. Phylogenet. Evol.">
        <title>Genome-scale phylogeny and comparative genomics of the fungal order Sordariales.</title>
        <authorList>
            <person name="Hensen N."/>
            <person name="Bonometti L."/>
            <person name="Westerberg I."/>
            <person name="Brannstrom I.O."/>
            <person name="Guillou S."/>
            <person name="Cros-Aarteil S."/>
            <person name="Calhoun S."/>
            <person name="Haridas S."/>
            <person name="Kuo A."/>
            <person name="Mondo S."/>
            <person name="Pangilinan J."/>
            <person name="Riley R."/>
            <person name="LaButti K."/>
            <person name="Andreopoulos B."/>
            <person name="Lipzen A."/>
            <person name="Chen C."/>
            <person name="Yan M."/>
            <person name="Daum C."/>
            <person name="Ng V."/>
            <person name="Clum A."/>
            <person name="Steindorff A."/>
            <person name="Ohm R.A."/>
            <person name="Martin F."/>
            <person name="Silar P."/>
            <person name="Natvig D.O."/>
            <person name="Lalanne C."/>
            <person name="Gautier V."/>
            <person name="Ament-Velasquez S.L."/>
            <person name="Kruys A."/>
            <person name="Hutchinson M.I."/>
            <person name="Powell A.J."/>
            <person name="Barry K."/>
            <person name="Miller A.N."/>
            <person name="Grigoriev I.V."/>
            <person name="Debuchy R."/>
            <person name="Gladieux P."/>
            <person name="Hiltunen Thoren M."/>
            <person name="Johannesson H."/>
        </authorList>
    </citation>
    <scope>NUCLEOTIDE SEQUENCE</scope>
    <source>
        <strain evidence="2">CBS 990.96</strain>
    </source>
</reference>
<proteinExistence type="predicted"/>
<dbReference type="Pfam" id="PF12511">
    <property type="entry name" value="DUF3716"/>
    <property type="match status" value="1"/>
</dbReference>
<gene>
    <name evidence="2" type="ORF">QBC38DRAFT_490761</name>
</gene>
<evidence type="ECO:0000256" key="1">
    <source>
        <dbReference type="SAM" id="MobiDB-lite"/>
    </source>
</evidence>
<dbReference type="EMBL" id="MU865494">
    <property type="protein sequence ID" value="KAK4222053.1"/>
    <property type="molecule type" value="Genomic_DNA"/>
</dbReference>
<dbReference type="Proteomes" id="UP001301958">
    <property type="component" value="Unassembled WGS sequence"/>
</dbReference>
<sequence length="361" mass="38648">MAGNSDTSSPPDKPEIAPETTTTTSTALTSTVSSTASASDPKMSPPKSSSISPLQNDPPPPQQPTEDPPAAFPPKRRGRPPGRPNMTVREEDFSSDPIVQKWNAAKYENPLIVHAVSIRDALSESALVHEVQKEVFKRPSREIIYFVKGWITARHIASKRPSYVNGLLIHSRGADATNQCAQCIDRRSKNALGPFPSCRTLPGMYFNCCSNCKWFDGASACSLYTGQPPNRKRKSKSGNDDSGEVNAQISNKRNGSGSAPVSEQQPQQPPQTQAQRQEMSPLTVAPGSPTSTNNHHLLHPDLLAGTTTTTTGNNQSLAVDNTTEGSNSNSSSVQGQNNSPIAGLADEADARLAEELSSVIH</sequence>
<feature type="compositionally biased region" description="Pro residues" evidence="1">
    <location>
        <begin position="56"/>
        <end position="72"/>
    </location>
</feature>
<feature type="compositionally biased region" description="Low complexity" evidence="1">
    <location>
        <begin position="325"/>
        <end position="341"/>
    </location>
</feature>
<dbReference type="AlphaFoldDB" id="A0AAN7BFD1"/>
<protein>
    <submittedName>
        <fullName evidence="2">Uncharacterized protein</fullName>
    </submittedName>
</protein>
<comment type="caution">
    <text evidence="2">The sequence shown here is derived from an EMBL/GenBank/DDBJ whole genome shotgun (WGS) entry which is preliminary data.</text>
</comment>
<name>A0AAN7BFD1_9PEZI</name>
<feature type="region of interest" description="Disordered" evidence="1">
    <location>
        <begin position="225"/>
        <end position="341"/>
    </location>
</feature>
<evidence type="ECO:0000313" key="2">
    <source>
        <dbReference type="EMBL" id="KAK4222053.1"/>
    </source>
</evidence>
<feature type="compositionally biased region" description="Low complexity" evidence="1">
    <location>
        <begin position="20"/>
        <end position="55"/>
    </location>
</feature>
<feature type="compositionally biased region" description="Polar residues" evidence="1">
    <location>
        <begin position="312"/>
        <end position="324"/>
    </location>
</feature>
<feature type="compositionally biased region" description="Polar residues" evidence="1">
    <location>
        <begin position="245"/>
        <end position="263"/>
    </location>
</feature>
<feature type="compositionally biased region" description="Polar residues" evidence="1">
    <location>
        <begin position="1"/>
        <end position="10"/>
    </location>
</feature>
<dbReference type="InterPro" id="IPR022190">
    <property type="entry name" value="DUF3716"/>
</dbReference>
<accession>A0AAN7BFD1</accession>
<organism evidence="2 3">
    <name type="scientific">Podospora fimiseda</name>
    <dbReference type="NCBI Taxonomy" id="252190"/>
    <lineage>
        <taxon>Eukaryota</taxon>
        <taxon>Fungi</taxon>
        <taxon>Dikarya</taxon>
        <taxon>Ascomycota</taxon>
        <taxon>Pezizomycotina</taxon>
        <taxon>Sordariomycetes</taxon>
        <taxon>Sordariomycetidae</taxon>
        <taxon>Sordariales</taxon>
        <taxon>Podosporaceae</taxon>
        <taxon>Podospora</taxon>
    </lineage>
</organism>